<dbReference type="GO" id="GO:0019427">
    <property type="term" value="P:acetyl-CoA biosynthetic process from acetate"/>
    <property type="evidence" value="ECO:0007669"/>
    <property type="project" value="UniProtKB-UniRule"/>
</dbReference>
<dbReference type="InterPro" id="IPR025110">
    <property type="entry name" value="AMP-bd_C"/>
</dbReference>
<dbReference type="Gene3D" id="3.40.50.12780">
    <property type="entry name" value="N-terminal domain of ligase-like"/>
    <property type="match status" value="1"/>
</dbReference>
<dbReference type="InterPro" id="IPR011904">
    <property type="entry name" value="Ac_CoA_lig"/>
</dbReference>
<feature type="binding site" evidence="6">
    <location>
        <position position="337"/>
    </location>
    <ligand>
        <name>CoA</name>
        <dbReference type="ChEBI" id="CHEBI:57287"/>
    </ligand>
</feature>
<feature type="binding site" evidence="6">
    <location>
        <position position="540"/>
    </location>
    <ligand>
        <name>Mg(2+)</name>
        <dbReference type="ChEBI" id="CHEBI:18420"/>
    </ligand>
</feature>
<dbReference type="InterPro" id="IPR045851">
    <property type="entry name" value="AMP-bd_C_sf"/>
</dbReference>
<evidence type="ECO:0000256" key="3">
    <source>
        <dbReference type="ARBA" id="ARBA00022741"/>
    </source>
</evidence>
<feature type="binding site" evidence="6">
    <location>
        <begin position="413"/>
        <end position="418"/>
    </location>
    <ligand>
        <name>ATP</name>
        <dbReference type="ChEBI" id="CHEBI:30616"/>
    </ligand>
</feature>
<evidence type="ECO:0000259" key="8">
    <source>
        <dbReference type="Pfam" id="PF13193"/>
    </source>
</evidence>
<dbReference type="EMBL" id="PEMJ01000317">
    <property type="protein sequence ID" value="RTI12854.1"/>
    <property type="molecule type" value="Genomic_DNA"/>
</dbReference>
<feature type="domain" description="AMP-binding enzyme C-terminal" evidence="8">
    <location>
        <begin position="534"/>
        <end position="612"/>
    </location>
</feature>
<dbReference type="NCBIfam" id="TIGR02188">
    <property type="entry name" value="Ac_CoA_lig_AcsA"/>
    <property type="match status" value="1"/>
</dbReference>
<dbReference type="InterPro" id="IPR020845">
    <property type="entry name" value="AMP-binding_CS"/>
</dbReference>
<dbReference type="EC" id="6.2.1.1" evidence="6"/>
<comment type="function">
    <text evidence="6">Catalyzes the conversion of acetate into acetyl-CoA (AcCoA), an essential intermediate at the junction of anabolic and catabolic pathways. AcsA undergoes a two-step reaction. In the first half reaction, AcsA combines acetate with ATP to form acetyl-adenylate (AcAMP) intermediate. In the second half reaction, it can then transfer the acetyl group from AcAMP to the sulfhydryl group of CoA, forming the product AcCoA.</text>
</comment>
<evidence type="ECO:0000256" key="5">
    <source>
        <dbReference type="ARBA" id="ARBA00022990"/>
    </source>
</evidence>
<feature type="binding site" evidence="6">
    <location>
        <position position="313"/>
    </location>
    <ligand>
        <name>CoA</name>
        <dbReference type="ChEBI" id="CHEBI:57287"/>
    </ligand>
</feature>
<dbReference type="GO" id="GO:0046872">
    <property type="term" value="F:metal ion binding"/>
    <property type="evidence" value="ECO:0007669"/>
    <property type="project" value="UniProtKB-KW"/>
</dbReference>
<evidence type="ECO:0000256" key="2">
    <source>
        <dbReference type="ARBA" id="ARBA00022598"/>
    </source>
</evidence>
<accession>A0A430UER4</accession>
<dbReference type="Proteomes" id="UP000288347">
    <property type="component" value="Unassembled WGS sequence"/>
</dbReference>
<dbReference type="RefSeq" id="WP_126204836.1">
    <property type="nucleotide sequence ID" value="NZ_PEMH01000368.1"/>
</dbReference>
<keyword evidence="2 6" id="KW-0436">Ligase</keyword>
<dbReference type="InterPro" id="IPR032387">
    <property type="entry name" value="ACAS_N"/>
</dbReference>
<name>A0A430UER4_THESC</name>
<dbReference type="GO" id="GO:0005829">
    <property type="term" value="C:cytosol"/>
    <property type="evidence" value="ECO:0007669"/>
    <property type="project" value="TreeGrafter"/>
</dbReference>
<comment type="similarity">
    <text evidence="1 6">Belongs to the ATP-dependent AMP-binding enzyme family.</text>
</comment>
<dbReference type="Proteomes" id="UP000287155">
    <property type="component" value="Unassembled WGS sequence"/>
</dbReference>
<feature type="binding site" evidence="6">
    <location>
        <begin position="389"/>
        <end position="391"/>
    </location>
    <ligand>
        <name>ATP</name>
        <dbReference type="ChEBI" id="CHEBI:30616"/>
    </ligand>
</feature>
<evidence type="ECO:0000259" key="7">
    <source>
        <dbReference type="Pfam" id="PF00501"/>
    </source>
</evidence>
<dbReference type="InterPro" id="IPR042099">
    <property type="entry name" value="ANL_N_sf"/>
</dbReference>
<proteinExistence type="inferred from homology"/>
<evidence type="ECO:0000256" key="1">
    <source>
        <dbReference type="ARBA" id="ARBA00006432"/>
    </source>
</evidence>
<dbReference type="AlphaFoldDB" id="A0A430UER4"/>
<evidence type="ECO:0000313" key="10">
    <source>
        <dbReference type="EMBL" id="RTH97845.1"/>
    </source>
</evidence>
<keyword evidence="3 6" id="KW-0547">Nucleotide-binding</keyword>
<reference evidence="12 13" key="1">
    <citation type="journal article" date="2019" name="Extremophiles">
        <title>Biogeography of thermophiles and predominance of Thermus scotoductus in domestic water heaters.</title>
        <authorList>
            <person name="Wilpiszeski R.L."/>
            <person name="Zhang Z."/>
            <person name="House C.H."/>
        </authorList>
    </citation>
    <scope>NUCLEOTIDE SEQUENCE [LARGE SCALE GENOMIC DNA]</scope>
    <source>
        <strain evidence="11 12">14_S14</strain>
        <strain evidence="10 13">16_S16</strain>
    </source>
</reference>
<feature type="modified residue" description="N6-acetyllysine" evidence="6">
    <location>
        <position position="612"/>
    </location>
</feature>
<dbReference type="Pfam" id="PF13193">
    <property type="entry name" value="AMP-binding_C"/>
    <property type="match status" value="1"/>
</dbReference>
<dbReference type="PANTHER" id="PTHR24095:SF14">
    <property type="entry name" value="ACETYL-COENZYME A SYNTHETASE 1"/>
    <property type="match status" value="1"/>
</dbReference>
<gene>
    <name evidence="10" type="primary">acs</name>
    <name evidence="6" type="synonym">acsA</name>
    <name evidence="11" type="ORF">CSW27_09430</name>
    <name evidence="10" type="ORF">CSW29_10970</name>
</gene>
<protein>
    <recommendedName>
        <fullName evidence="6">Acetyl-coenzyme A synthetase</fullName>
        <shortName evidence="6">AcCoA synthetase</shortName>
        <shortName evidence="6">Acs</shortName>
        <ecNumber evidence="6">6.2.1.1</ecNumber>
    </recommendedName>
    <alternativeName>
        <fullName evidence="6">Acetate--CoA ligase</fullName>
    </alternativeName>
    <alternativeName>
        <fullName evidence="6">Acyl-activating enzyme</fullName>
    </alternativeName>
</protein>
<comment type="catalytic activity">
    <reaction evidence="6">
        <text>acetate + ATP + CoA = acetyl-CoA + AMP + diphosphate</text>
        <dbReference type="Rhea" id="RHEA:23176"/>
        <dbReference type="ChEBI" id="CHEBI:30089"/>
        <dbReference type="ChEBI" id="CHEBI:30616"/>
        <dbReference type="ChEBI" id="CHEBI:33019"/>
        <dbReference type="ChEBI" id="CHEBI:57287"/>
        <dbReference type="ChEBI" id="CHEBI:57288"/>
        <dbReference type="ChEBI" id="CHEBI:456215"/>
        <dbReference type="EC" id="6.2.1.1"/>
    </reaction>
</comment>
<dbReference type="CDD" id="cd05966">
    <property type="entry name" value="ACS"/>
    <property type="match status" value="1"/>
</dbReference>
<evidence type="ECO:0000259" key="9">
    <source>
        <dbReference type="Pfam" id="PF16177"/>
    </source>
</evidence>
<evidence type="ECO:0000313" key="13">
    <source>
        <dbReference type="Proteomes" id="UP000288347"/>
    </source>
</evidence>
<dbReference type="Pfam" id="PF16177">
    <property type="entry name" value="ACAS_N"/>
    <property type="match status" value="1"/>
</dbReference>
<feature type="binding site" evidence="6">
    <location>
        <position position="542"/>
    </location>
    <ligand>
        <name>Mg(2+)</name>
        <dbReference type="ChEBI" id="CHEBI:18420"/>
    </ligand>
</feature>
<evidence type="ECO:0000256" key="4">
    <source>
        <dbReference type="ARBA" id="ARBA00022840"/>
    </source>
</evidence>
<evidence type="ECO:0000256" key="6">
    <source>
        <dbReference type="HAMAP-Rule" id="MF_01123"/>
    </source>
</evidence>
<dbReference type="InterPro" id="IPR000873">
    <property type="entry name" value="AMP-dep_synth/lig_dom"/>
</dbReference>
<evidence type="ECO:0000313" key="11">
    <source>
        <dbReference type="EMBL" id="RTI12854.1"/>
    </source>
</evidence>
<comment type="caution">
    <text evidence="6">Lacks conserved residue(s) required for the propagation of feature annotation.</text>
</comment>
<dbReference type="NCBIfam" id="NF001208">
    <property type="entry name" value="PRK00174.1"/>
    <property type="match status" value="1"/>
</dbReference>
<dbReference type="PANTHER" id="PTHR24095">
    <property type="entry name" value="ACETYL-COENZYME A SYNTHETASE"/>
    <property type="match status" value="1"/>
</dbReference>
<dbReference type="GO" id="GO:0003987">
    <property type="term" value="F:acetate-CoA ligase activity"/>
    <property type="evidence" value="ECO:0007669"/>
    <property type="project" value="UniProtKB-UniRule"/>
</dbReference>
<feature type="domain" description="AMP-dependent synthetase/ligase" evidence="7">
    <location>
        <begin position="87"/>
        <end position="473"/>
    </location>
</feature>
<comment type="PTM">
    <text evidence="6">Acetylated. Deacetylation by the SIR2-homolog deacetylase activates the enzyme.</text>
</comment>
<dbReference type="Pfam" id="PF00501">
    <property type="entry name" value="AMP-binding"/>
    <property type="match status" value="1"/>
</dbReference>
<evidence type="ECO:0000313" key="12">
    <source>
        <dbReference type="Proteomes" id="UP000287155"/>
    </source>
</evidence>
<feature type="binding site" evidence="6">
    <location>
        <begin position="195"/>
        <end position="198"/>
    </location>
    <ligand>
        <name>CoA</name>
        <dbReference type="ChEBI" id="CHEBI:57287"/>
    </ligand>
</feature>
<keyword evidence="4 6" id="KW-0067">ATP-binding</keyword>
<dbReference type="HAMAP" id="MF_01123">
    <property type="entry name" value="Ac_CoA_synth"/>
    <property type="match status" value="1"/>
</dbReference>
<dbReference type="Gene3D" id="3.30.300.30">
    <property type="match status" value="1"/>
</dbReference>
<comment type="cofactor">
    <cofactor evidence="6">
        <name>Mg(2+)</name>
        <dbReference type="ChEBI" id="CHEBI:18420"/>
    </cofactor>
</comment>
<feature type="domain" description="Acetyl-coenzyme A synthetase N-terminal" evidence="9">
    <location>
        <begin position="32"/>
        <end position="85"/>
    </location>
</feature>
<feature type="binding site" evidence="6">
    <location>
        <position position="503"/>
    </location>
    <ligand>
        <name>ATP</name>
        <dbReference type="ChEBI" id="CHEBI:30616"/>
    </ligand>
</feature>
<keyword evidence="6" id="KW-0479">Metal-binding</keyword>
<keyword evidence="5 6" id="KW-0007">Acetylation</keyword>
<dbReference type="EMBL" id="PEMH01000368">
    <property type="protein sequence ID" value="RTH97845.1"/>
    <property type="molecule type" value="Genomic_DNA"/>
</dbReference>
<dbReference type="FunFam" id="3.40.50.12780:FF:000001">
    <property type="entry name" value="Acetyl-coenzyme A synthetase"/>
    <property type="match status" value="1"/>
</dbReference>
<dbReference type="PROSITE" id="PS00455">
    <property type="entry name" value="AMP_BINDING"/>
    <property type="match status" value="1"/>
</dbReference>
<sequence length="648" mass="73228">MDRIEGVLKEERVFYPSEEFRSKAHIKSEEEYQRLYEESLKDPEGFWGRVASELHWFEPWQKVLEGDLPHAKWFVGGKTNLSYNALDRHVQTWRRNKAALVWEGEPGEERVLTYHDLWREVQKFANVLKRLGVKKGDRVTIYLPMIPEAAIAMLACTRIGAIHSVVFGGFSSGALAERIRDAEAKVLITADGGYRRGQVVPLKQNADEALKEVSTVEHVVVVRRTGEEVPWTPGRDHWWHELMEAVSDRAEAEPMEAEEPLFILYTSGSTGKPKGVLHTLGGYMTYVYLTTKLVFDLKDEDVYWCTADVGWITGHSYVVYGPLLNGATTVMYEGAPNWPEPDRFWQIVDKYGVNILYTAPTAIRAFMKWGEGWPLKHRLDSLRLLGTVGEPINPEAWLWYYQVIGKGRCPIVDTWWQTETGGIMITTLPGVHPMKPGHAGKPFFGVRPEILDSEHRPVENPDEGGHLCITRPWPSMLRTVWGDPDRFLQQYFSQHPGSYFTGDGARRDKDGYYLILGRVDDVLNVAGHRLGTMEIESALVSHPAVAEAAVVGRPDPLKGEAIVAFVTLKEGHAPSEALRDELKAHVAKVIGPIARPDEVRFTEALPKTRSGKIMRRLLRQIAAGEKEIKGDTSTLEDHRVVERLKEGA</sequence>
<organism evidence="10 13">
    <name type="scientific">Thermus scotoductus</name>
    <dbReference type="NCBI Taxonomy" id="37636"/>
    <lineage>
        <taxon>Bacteria</taxon>
        <taxon>Thermotogati</taxon>
        <taxon>Deinococcota</taxon>
        <taxon>Deinococci</taxon>
        <taxon>Thermales</taxon>
        <taxon>Thermaceae</taxon>
        <taxon>Thermus</taxon>
    </lineage>
</organism>
<feature type="binding site" evidence="6">
    <location>
        <position position="529"/>
    </location>
    <ligand>
        <name>ATP</name>
        <dbReference type="ChEBI" id="CHEBI:30616"/>
    </ligand>
</feature>
<feature type="binding site" evidence="6">
    <location>
        <position position="518"/>
    </location>
    <ligand>
        <name>ATP</name>
        <dbReference type="ChEBI" id="CHEBI:30616"/>
    </ligand>
</feature>
<dbReference type="SUPFAM" id="SSF56801">
    <property type="entry name" value="Acetyl-CoA synthetase-like"/>
    <property type="match status" value="1"/>
</dbReference>
<feature type="binding site" evidence="6">
    <location>
        <position position="545"/>
    </location>
    <ligand>
        <name>Mg(2+)</name>
        <dbReference type="ChEBI" id="CHEBI:18420"/>
    </ligand>
</feature>
<keyword evidence="6" id="KW-0460">Magnesium</keyword>
<dbReference type="GO" id="GO:0016208">
    <property type="term" value="F:AMP binding"/>
    <property type="evidence" value="ECO:0007669"/>
    <property type="project" value="InterPro"/>
</dbReference>
<dbReference type="GO" id="GO:0005524">
    <property type="term" value="F:ATP binding"/>
    <property type="evidence" value="ECO:0007669"/>
    <property type="project" value="UniProtKB-KW"/>
</dbReference>
<comment type="caution">
    <text evidence="10">The sequence shown here is derived from an EMBL/GenBank/DDBJ whole genome shotgun (WGS) entry which is preliminary data.</text>
</comment>